<dbReference type="AlphaFoldDB" id="A0A7Y0RFD4"/>
<protein>
    <submittedName>
        <fullName evidence="1">Uncharacterized protein</fullName>
    </submittedName>
</protein>
<reference evidence="1 2" key="1">
    <citation type="submission" date="2020-04" db="EMBL/GenBank/DDBJ databases">
        <title>Marinobacter oceani sp. nov., isolated from marine solar saltern.</title>
        <authorList>
            <person name="Chen X.-Y."/>
        </authorList>
    </citation>
    <scope>NUCLEOTIDE SEQUENCE [LARGE SCALE GENOMIC DNA]</scope>
    <source>
        <strain evidence="1 2">W62</strain>
    </source>
</reference>
<gene>
    <name evidence="1" type="ORF">HIU99_16680</name>
</gene>
<keyword evidence="2" id="KW-1185">Reference proteome</keyword>
<name>A0A7Y0RFD4_9GAMM</name>
<sequence>MIPLNSYAKKELKGRLTEMGFDAYIRESCLSVFSSNGNSFYYVFMPIHSYPYVYGLELNSEYGEIYNPFFYPSLLENALICLYVGLTADYHITVSLSETLNISLISEHGRTFLHSSSGQKMALNSSERLVLGIRKFGGSYYCKVNDSTAMELREILDLQAECVSVRAESGICHVAQVQALNVDDSDFQLRTFTPSPDNRKISKVESSSPHWVLVWEKQSKFYYDILIGLLYSKILFGEDLSEEGEQLCTLVDMLLCNWPYWRPSSGLTPGSSDWDRNNWSNGYLPGALAVSSYLLNIVDREKKKMVSEKGGQWLSESFSTEDKPLATFFPGVKHWLNRSTNHGISIYASYLVGALVLGDSHQNWPASSAAAFSALSEILETSLVGRVYLEGLSYLQFNVSNLIPLYFLINSFETSLDPDVLVASFESAKQNIYWSSASNGRPLATFGDSKPLYFKPILLFLNSFSSFACLDLPLEASTRRSFASFQHYPVCLLSFNDNRGLINSFGEIKPSNLKEMFCDKSWMAALKSESQAISIWILGSKAHMTHNKDQDCGSFFVEKDGKTVVAEGRGRGAIDHNTWVSSSLDLRNDIFQEKFKSNGVPADKRIVNGKIVRSGDLSEILVYSVLVPPSKEGHGLRHAGGVRKFVIAVDKPSFELDKVFIFDRIKFGNEDDELFSVLHFPTGEVVHESDQPQYNEHVRVNNNVSLVLKGGWTEIDVRSEPGLEKSFSIAQNSVFKNDEYFFYSKEIGFKENSKFSHFFADQTCLFVVCSEGKIVGEF</sequence>
<evidence type="ECO:0000313" key="1">
    <source>
        <dbReference type="EMBL" id="NMT65220.1"/>
    </source>
</evidence>
<accession>A0A7Y0RFD4</accession>
<comment type="caution">
    <text evidence="1">The sequence shown here is derived from an EMBL/GenBank/DDBJ whole genome shotgun (WGS) entry which is preliminary data.</text>
</comment>
<proteinExistence type="predicted"/>
<dbReference type="Proteomes" id="UP000567186">
    <property type="component" value="Unassembled WGS sequence"/>
</dbReference>
<dbReference type="OrthoDB" id="9873068at2"/>
<dbReference type="EMBL" id="JABCKY010000009">
    <property type="protein sequence ID" value="NMT65220.1"/>
    <property type="molecule type" value="Genomic_DNA"/>
</dbReference>
<organism evidence="1 2">
    <name type="scientific">Marinobacter orientalis</name>
    <dbReference type="NCBI Taxonomy" id="1928859"/>
    <lineage>
        <taxon>Bacteria</taxon>
        <taxon>Pseudomonadati</taxon>
        <taxon>Pseudomonadota</taxon>
        <taxon>Gammaproteobacteria</taxon>
        <taxon>Pseudomonadales</taxon>
        <taxon>Marinobacteraceae</taxon>
        <taxon>Marinobacter</taxon>
    </lineage>
</organism>
<dbReference type="RefSeq" id="WP_135956346.1">
    <property type="nucleotide sequence ID" value="NZ_JABCKY010000009.1"/>
</dbReference>
<evidence type="ECO:0000313" key="2">
    <source>
        <dbReference type="Proteomes" id="UP000567186"/>
    </source>
</evidence>